<dbReference type="GO" id="GO:0008270">
    <property type="term" value="F:zinc ion binding"/>
    <property type="evidence" value="ECO:0007669"/>
    <property type="project" value="UniProtKB-KW"/>
</dbReference>
<dbReference type="InParanoid" id="A7RV63"/>
<evidence type="ECO:0000313" key="3">
    <source>
        <dbReference type="EMBL" id="EDO44728.1"/>
    </source>
</evidence>
<evidence type="ECO:0000256" key="1">
    <source>
        <dbReference type="PROSITE-ProRule" id="PRU00047"/>
    </source>
</evidence>
<keyword evidence="1" id="KW-0862">Zinc</keyword>
<protein>
    <recommendedName>
        <fullName evidence="2">CCHC-type domain-containing protein</fullName>
    </recommendedName>
</protein>
<keyword evidence="1" id="KW-0863">Zinc-finger</keyword>
<keyword evidence="1" id="KW-0479">Metal-binding</keyword>
<dbReference type="EMBL" id="DS469542">
    <property type="protein sequence ID" value="EDO44728.1"/>
    <property type="molecule type" value="Genomic_DNA"/>
</dbReference>
<dbReference type="SMART" id="SM00343">
    <property type="entry name" value="ZnF_C2HC"/>
    <property type="match status" value="2"/>
</dbReference>
<feature type="domain" description="CCHC-type" evidence="2">
    <location>
        <begin position="285"/>
        <end position="298"/>
    </location>
</feature>
<accession>A7RV63</accession>
<proteinExistence type="predicted"/>
<dbReference type="HOGENOM" id="CLU_869603_0_0_1"/>
<evidence type="ECO:0000259" key="2">
    <source>
        <dbReference type="PROSITE" id="PS50158"/>
    </source>
</evidence>
<dbReference type="AlphaFoldDB" id="A7RV63"/>
<reference evidence="3 4" key="1">
    <citation type="journal article" date="2007" name="Science">
        <title>Sea anemone genome reveals ancestral eumetazoan gene repertoire and genomic organization.</title>
        <authorList>
            <person name="Putnam N.H."/>
            <person name="Srivastava M."/>
            <person name="Hellsten U."/>
            <person name="Dirks B."/>
            <person name="Chapman J."/>
            <person name="Salamov A."/>
            <person name="Terry A."/>
            <person name="Shapiro H."/>
            <person name="Lindquist E."/>
            <person name="Kapitonov V.V."/>
            <person name="Jurka J."/>
            <person name="Genikhovich G."/>
            <person name="Grigoriev I.V."/>
            <person name="Lucas S.M."/>
            <person name="Steele R.E."/>
            <person name="Finnerty J.R."/>
            <person name="Technau U."/>
            <person name="Martindale M.Q."/>
            <person name="Rokhsar D.S."/>
        </authorList>
    </citation>
    <scope>NUCLEOTIDE SEQUENCE [LARGE SCALE GENOMIC DNA]</scope>
    <source>
        <strain evidence="4">CH2 X CH6</strain>
    </source>
</reference>
<name>A7RV63_NEMVE</name>
<dbReference type="PROSITE" id="PS50158">
    <property type="entry name" value="ZF_CCHC"/>
    <property type="match status" value="2"/>
</dbReference>
<dbReference type="Proteomes" id="UP000001593">
    <property type="component" value="Unassembled WGS sequence"/>
</dbReference>
<feature type="domain" description="CCHC-type" evidence="2">
    <location>
        <begin position="135"/>
        <end position="148"/>
    </location>
</feature>
<sequence length="320" mass="36222">MGALLAIIKALEDGANNSPDVGAIITKITNYGFIRIEDFDKYDAHRMAEQLAAAVRRHKDVKASGYHAIAAILREKLTASTKEFKSYFVALLADMEHSRILDVVRKVDKNIKKEDRELTHDYNRPQSRTSANIVCYTCGLRGHVYARCDPMGALLAIIKALEDGANNSPDVGAIITKITNYGFIRIEDFDKYDAHRMAEQLAAAVRRHKDVKASGYHAIAAILREKLTTSTKEFKSYFVALLADMEHSRILDVVRKVDKNIKKEDRELTHDYNRPQSRTSANIVCYTCGLRGHVYARCVRQRPYNLPRRSIGGRFYGKDL</sequence>
<dbReference type="GO" id="GO:0003676">
    <property type="term" value="F:nucleic acid binding"/>
    <property type="evidence" value="ECO:0007669"/>
    <property type="project" value="InterPro"/>
</dbReference>
<evidence type="ECO:0000313" key="4">
    <source>
        <dbReference type="Proteomes" id="UP000001593"/>
    </source>
</evidence>
<organism evidence="3 4">
    <name type="scientific">Nematostella vectensis</name>
    <name type="common">Starlet sea anemone</name>
    <dbReference type="NCBI Taxonomy" id="45351"/>
    <lineage>
        <taxon>Eukaryota</taxon>
        <taxon>Metazoa</taxon>
        <taxon>Cnidaria</taxon>
        <taxon>Anthozoa</taxon>
        <taxon>Hexacorallia</taxon>
        <taxon>Actiniaria</taxon>
        <taxon>Edwardsiidae</taxon>
        <taxon>Nematostella</taxon>
    </lineage>
</organism>
<keyword evidence="4" id="KW-1185">Reference proteome</keyword>
<gene>
    <name evidence="3" type="ORF">NEMVEDRAFT_v1g202621</name>
</gene>
<dbReference type="InterPro" id="IPR001878">
    <property type="entry name" value="Znf_CCHC"/>
</dbReference>